<dbReference type="EMBL" id="JARKHS020007763">
    <property type="protein sequence ID" value="KAK8781337.1"/>
    <property type="molecule type" value="Genomic_DNA"/>
</dbReference>
<dbReference type="Proteomes" id="UP001321473">
    <property type="component" value="Unassembled WGS sequence"/>
</dbReference>
<organism evidence="1 2">
    <name type="scientific">Amblyomma americanum</name>
    <name type="common">Lone star tick</name>
    <dbReference type="NCBI Taxonomy" id="6943"/>
    <lineage>
        <taxon>Eukaryota</taxon>
        <taxon>Metazoa</taxon>
        <taxon>Ecdysozoa</taxon>
        <taxon>Arthropoda</taxon>
        <taxon>Chelicerata</taxon>
        <taxon>Arachnida</taxon>
        <taxon>Acari</taxon>
        <taxon>Parasitiformes</taxon>
        <taxon>Ixodida</taxon>
        <taxon>Ixodoidea</taxon>
        <taxon>Ixodidae</taxon>
        <taxon>Amblyomminae</taxon>
        <taxon>Amblyomma</taxon>
    </lineage>
</organism>
<evidence type="ECO:0000313" key="1">
    <source>
        <dbReference type="EMBL" id="KAK8781337.1"/>
    </source>
</evidence>
<evidence type="ECO:0000313" key="2">
    <source>
        <dbReference type="Proteomes" id="UP001321473"/>
    </source>
</evidence>
<name>A0AAQ4F2L2_AMBAM</name>
<protein>
    <submittedName>
        <fullName evidence="1">Uncharacterized protein</fullName>
    </submittedName>
</protein>
<proteinExistence type="predicted"/>
<dbReference type="AlphaFoldDB" id="A0AAQ4F2L2"/>
<comment type="caution">
    <text evidence="1">The sequence shown here is derived from an EMBL/GenBank/DDBJ whole genome shotgun (WGS) entry which is preliminary data.</text>
</comment>
<keyword evidence="2" id="KW-1185">Reference proteome</keyword>
<accession>A0AAQ4F2L2</accession>
<reference evidence="1 2" key="1">
    <citation type="journal article" date="2023" name="Arcadia Sci">
        <title>De novo assembly of a long-read Amblyomma americanum tick genome.</title>
        <authorList>
            <person name="Chou S."/>
            <person name="Poskanzer K.E."/>
            <person name="Rollins M."/>
            <person name="Thuy-Boun P.S."/>
        </authorList>
    </citation>
    <scope>NUCLEOTIDE SEQUENCE [LARGE SCALE GENOMIC DNA]</scope>
    <source>
        <strain evidence="1">F_SG_1</strain>
        <tissue evidence="1">Salivary glands</tissue>
    </source>
</reference>
<gene>
    <name evidence="1" type="ORF">V5799_017321</name>
</gene>
<sequence>MPHMRKRRRRSQRVVQILPPHFTVKKKIFATSHSLTYYDALGRRGAPKYCNHYDDVRAFLKLHILEPRCRARCG</sequence>